<gene>
    <name evidence="2" type="ORF">CO057_01445</name>
</gene>
<dbReference type="Proteomes" id="UP000230251">
    <property type="component" value="Unassembled WGS sequence"/>
</dbReference>
<name>A0A2M8EPN4_9BACT</name>
<accession>A0A2M8EPN4</accession>
<sequence length="176" mass="19425">MSKISKFKKSAIVIPAAVLLVAVSSIGTASAAGEDFSRKMPQHAERGLHLEIKSAIASGDYEAFQNLIADAPFTVDVDEETFAKMVEAHTLMEDGDIEGTHEIMDELGFPMRGPHGQRDDANFKPGEGREFDDLTDDQKIVLENARALREDGEFDQAHDLIEEADIEMPMHRGGRR</sequence>
<feature type="chain" id="PRO_5014922019" description="DUF305 domain-containing protein" evidence="1">
    <location>
        <begin position="32"/>
        <end position="176"/>
    </location>
</feature>
<proteinExistence type="predicted"/>
<dbReference type="AlphaFoldDB" id="A0A2M8EPN4"/>
<organism evidence="2 3">
    <name type="scientific">Candidatus Uhrbacteria bacterium CG_4_9_14_0_2_um_filter_41_50</name>
    <dbReference type="NCBI Taxonomy" id="1975031"/>
    <lineage>
        <taxon>Bacteria</taxon>
        <taxon>Candidatus Uhriibacteriota</taxon>
    </lineage>
</organism>
<evidence type="ECO:0000313" key="3">
    <source>
        <dbReference type="Proteomes" id="UP000230251"/>
    </source>
</evidence>
<keyword evidence="1" id="KW-0732">Signal</keyword>
<evidence type="ECO:0000313" key="2">
    <source>
        <dbReference type="EMBL" id="PJC24709.1"/>
    </source>
</evidence>
<comment type="caution">
    <text evidence="2">The sequence shown here is derived from an EMBL/GenBank/DDBJ whole genome shotgun (WGS) entry which is preliminary data.</text>
</comment>
<reference evidence="3" key="1">
    <citation type="submission" date="2017-09" db="EMBL/GenBank/DDBJ databases">
        <title>Depth-based differentiation of microbial function through sediment-hosted aquifers and enrichment of novel symbionts in the deep terrestrial subsurface.</title>
        <authorList>
            <person name="Probst A.J."/>
            <person name="Ladd B."/>
            <person name="Jarett J.K."/>
            <person name="Geller-Mcgrath D.E."/>
            <person name="Sieber C.M.K."/>
            <person name="Emerson J.B."/>
            <person name="Anantharaman K."/>
            <person name="Thomas B.C."/>
            <person name="Malmstrom R."/>
            <person name="Stieglmeier M."/>
            <person name="Klingl A."/>
            <person name="Woyke T."/>
            <person name="Ryan C.M."/>
            <person name="Banfield J.F."/>
        </authorList>
    </citation>
    <scope>NUCLEOTIDE SEQUENCE [LARGE SCALE GENOMIC DNA]</scope>
</reference>
<dbReference type="EMBL" id="PFSI01000022">
    <property type="protein sequence ID" value="PJC24709.1"/>
    <property type="molecule type" value="Genomic_DNA"/>
</dbReference>
<feature type="signal peptide" evidence="1">
    <location>
        <begin position="1"/>
        <end position="31"/>
    </location>
</feature>
<evidence type="ECO:0000256" key="1">
    <source>
        <dbReference type="SAM" id="SignalP"/>
    </source>
</evidence>
<evidence type="ECO:0008006" key="4">
    <source>
        <dbReference type="Google" id="ProtNLM"/>
    </source>
</evidence>
<protein>
    <recommendedName>
        <fullName evidence="4">DUF305 domain-containing protein</fullName>
    </recommendedName>
</protein>